<reference evidence="1 2" key="1">
    <citation type="journal article" date="2003" name="Nature">
        <title>The genome of a motile marine Synechococcus.</title>
        <authorList>
            <person name="Palenik B."/>
            <person name="Brahamsha B."/>
            <person name="Larimer F."/>
            <person name="Land M."/>
            <person name="Hauser L."/>
            <person name="Chain P."/>
            <person name="Lamerdin J."/>
            <person name="Regala W."/>
            <person name="Allen E.A."/>
            <person name="McCarren J."/>
            <person name="Paulsen I."/>
            <person name="Dufresne A."/>
            <person name="Partensky F."/>
            <person name="Webb E."/>
            <person name="Waterbury J."/>
        </authorList>
    </citation>
    <scope>NUCLEOTIDE SEQUENCE [LARGE SCALE GENOMIC DNA]</scope>
    <source>
        <strain evidence="1 2">WH8102</strain>
    </source>
</reference>
<proteinExistence type="predicted"/>
<dbReference type="AlphaFoldDB" id="Q7U6E9"/>
<evidence type="ECO:0000313" key="1">
    <source>
        <dbReference type="EMBL" id="CAE07904.1"/>
    </source>
</evidence>
<keyword evidence="2" id="KW-1185">Reference proteome</keyword>
<evidence type="ECO:0000313" key="2">
    <source>
        <dbReference type="Proteomes" id="UP000001422"/>
    </source>
</evidence>
<dbReference type="RefSeq" id="WP_011128253.1">
    <property type="nucleotide sequence ID" value="NC_005070.1"/>
</dbReference>
<protein>
    <submittedName>
        <fullName evidence="1">Uncharacterized protein</fullName>
    </submittedName>
</protein>
<dbReference type="KEGG" id="syw:SYNW1389"/>
<accession>Q7U6E9</accession>
<gene>
    <name evidence="1" type="ordered locus">SYNW1389</name>
</gene>
<dbReference type="HOGENOM" id="CLU_1354034_0_0_3"/>
<organism evidence="1 2">
    <name type="scientific">Parasynechococcus marenigrum (strain WH8102)</name>
    <dbReference type="NCBI Taxonomy" id="84588"/>
    <lineage>
        <taxon>Bacteria</taxon>
        <taxon>Bacillati</taxon>
        <taxon>Cyanobacteriota</taxon>
        <taxon>Cyanophyceae</taxon>
        <taxon>Synechococcales</taxon>
        <taxon>Prochlorococcaceae</taxon>
        <taxon>Parasynechococcus</taxon>
        <taxon>Parasynechococcus marenigrum</taxon>
    </lineage>
</organism>
<dbReference type="Proteomes" id="UP000001422">
    <property type="component" value="Chromosome"/>
</dbReference>
<sequence>MTSPADADANLKRALQQLGQNEAAVAEAINEARAEHSRTEPPVTGPELLERIDALAAQRSLDSQDAAILCHWPDAASIGQAWFALKHPGQSVPSPMLVLDAYLVGAPPFLSKAQRDQVSDWYRSKVSANAEYTAAVTGAAKAFVLIGDLNASAAGMAWQTIIPDLLAEGHDLEFNVTKEQVAAAAARWIVAVADTFTPPSLD</sequence>
<name>Q7U6E9_PARMW</name>
<dbReference type="eggNOG" id="ENOG5030RP6">
    <property type="taxonomic scope" value="Bacteria"/>
</dbReference>
<dbReference type="STRING" id="84588.SYNW1389"/>
<dbReference type="EMBL" id="BX569692">
    <property type="protein sequence ID" value="CAE07904.1"/>
    <property type="molecule type" value="Genomic_DNA"/>
</dbReference>